<comment type="caution">
    <text evidence="9">The sequence shown here is derived from an EMBL/GenBank/DDBJ whole genome shotgun (WGS) entry which is preliminary data.</text>
</comment>
<evidence type="ECO:0000256" key="1">
    <source>
        <dbReference type="ARBA" id="ARBA00007452"/>
    </source>
</evidence>
<gene>
    <name evidence="7 9" type="primary">recO</name>
    <name evidence="9" type="ORF">OLX77_09425</name>
</gene>
<dbReference type="InterPro" id="IPR012340">
    <property type="entry name" value="NA-bd_OB-fold"/>
</dbReference>
<dbReference type="Proteomes" id="UP001154240">
    <property type="component" value="Unassembled WGS sequence"/>
</dbReference>
<keyword evidence="4 7" id="KW-0233">DNA recombination</keyword>
<dbReference type="Gene3D" id="1.20.1440.120">
    <property type="entry name" value="Recombination protein O, C-terminal domain"/>
    <property type="match status" value="1"/>
</dbReference>
<dbReference type="NCBIfam" id="TIGR00613">
    <property type="entry name" value="reco"/>
    <property type="match status" value="1"/>
</dbReference>
<dbReference type="GO" id="GO:0006302">
    <property type="term" value="P:double-strand break repair"/>
    <property type="evidence" value="ECO:0007669"/>
    <property type="project" value="TreeGrafter"/>
</dbReference>
<sequence length="250" mass="28318">MSLRQSLGIVLQVKDYGDSDKIVTLYTLEHGKIVLIAKGAKRSKIRFVNKLELFSLLSVLFAPNRHSSLMRLDQAELLDSFPRLRENYALYAAASLLCELVLHWTREHDSDAELFRLLGWGIEGLALAEGAVHRRIIFFHVKMLEILGYRPDLTGCLDCGLLGGPGILYRFSSLRNGLVCSRCQPQATGNNSSPLSIQTIQLLRKVQDMEQDKLARLHFSPAALREAIDLLKRHDNHLLQREVQSWNFLG</sequence>
<accession>A0A9X4RQL4</accession>
<dbReference type="SUPFAM" id="SSF57863">
    <property type="entry name" value="ArfGap/RecO-like zinc finger"/>
    <property type="match status" value="1"/>
</dbReference>
<evidence type="ECO:0000256" key="2">
    <source>
        <dbReference type="ARBA" id="ARBA00021310"/>
    </source>
</evidence>
<dbReference type="InterPro" id="IPR022572">
    <property type="entry name" value="DNA_rep/recomb_RecO_N"/>
</dbReference>
<dbReference type="GO" id="GO:0043590">
    <property type="term" value="C:bacterial nucleoid"/>
    <property type="evidence" value="ECO:0007669"/>
    <property type="project" value="TreeGrafter"/>
</dbReference>
<dbReference type="Gene3D" id="2.40.50.140">
    <property type="entry name" value="Nucleic acid-binding proteins"/>
    <property type="match status" value="1"/>
</dbReference>
<comment type="similarity">
    <text evidence="1 7">Belongs to the RecO family.</text>
</comment>
<keyword evidence="5 7" id="KW-0234">DNA repair</keyword>
<dbReference type="SUPFAM" id="SSF50249">
    <property type="entry name" value="Nucleic acid-binding proteins"/>
    <property type="match status" value="1"/>
</dbReference>
<dbReference type="EMBL" id="JAPHEH010000001">
    <property type="protein sequence ID" value="MDG4476377.1"/>
    <property type="molecule type" value="Genomic_DNA"/>
</dbReference>
<dbReference type="Pfam" id="PF02565">
    <property type="entry name" value="RecO_C"/>
    <property type="match status" value="1"/>
</dbReference>
<dbReference type="PANTHER" id="PTHR33991">
    <property type="entry name" value="DNA REPAIR PROTEIN RECO"/>
    <property type="match status" value="1"/>
</dbReference>
<evidence type="ECO:0000256" key="7">
    <source>
        <dbReference type="HAMAP-Rule" id="MF_00201"/>
    </source>
</evidence>
<comment type="function">
    <text evidence="7">Involved in DNA repair and RecF pathway recombination.</text>
</comment>
<dbReference type="GO" id="GO:0006310">
    <property type="term" value="P:DNA recombination"/>
    <property type="evidence" value="ECO:0007669"/>
    <property type="project" value="UniProtKB-UniRule"/>
</dbReference>
<feature type="domain" description="DNA replication/recombination mediator RecO N-terminal" evidence="8">
    <location>
        <begin position="1"/>
        <end position="81"/>
    </location>
</feature>
<evidence type="ECO:0000256" key="4">
    <source>
        <dbReference type="ARBA" id="ARBA00023172"/>
    </source>
</evidence>
<dbReference type="InterPro" id="IPR003717">
    <property type="entry name" value="RecO"/>
</dbReference>
<evidence type="ECO:0000256" key="6">
    <source>
        <dbReference type="ARBA" id="ARBA00033409"/>
    </source>
</evidence>
<reference evidence="9" key="2">
    <citation type="submission" date="2022-10" db="EMBL/GenBank/DDBJ databases">
        <authorList>
            <person name="Aronson H.S."/>
        </authorList>
    </citation>
    <scope>NUCLEOTIDE SEQUENCE</scope>
    <source>
        <strain evidence="9">RS19-109</strain>
    </source>
</reference>
<dbReference type="AlphaFoldDB" id="A0A9X4RQL4"/>
<name>A0A9X4RQL4_9BACT</name>
<keyword evidence="10" id="KW-1185">Reference proteome</keyword>
<evidence type="ECO:0000256" key="5">
    <source>
        <dbReference type="ARBA" id="ARBA00023204"/>
    </source>
</evidence>
<dbReference type="HAMAP" id="MF_00201">
    <property type="entry name" value="RecO"/>
    <property type="match status" value="1"/>
</dbReference>
<evidence type="ECO:0000256" key="3">
    <source>
        <dbReference type="ARBA" id="ARBA00022763"/>
    </source>
</evidence>
<dbReference type="Pfam" id="PF11967">
    <property type="entry name" value="RecO_N"/>
    <property type="match status" value="1"/>
</dbReference>
<dbReference type="PANTHER" id="PTHR33991:SF1">
    <property type="entry name" value="DNA REPAIR PROTEIN RECO"/>
    <property type="match status" value="1"/>
</dbReference>
<dbReference type="InterPro" id="IPR042242">
    <property type="entry name" value="RecO_C"/>
</dbReference>
<evidence type="ECO:0000313" key="10">
    <source>
        <dbReference type="Proteomes" id="UP001154240"/>
    </source>
</evidence>
<dbReference type="InterPro" id="IPR037278">
    <property type="entry name" value="ARFGAP/RecO"/>
</dbReference>
<evidence type="ECO:0000259" key="8">
    <source>
        <dbReference type="Pfam" id="PF11967"/>
    </source>
</evidence>
<protein>
    <recommendedName>
        <fullName evidence="2 7">DNA repair protein RecO</fullName>
    </recommendedName>
    <alternativeName>
        <fullName evidence="6 7">Recombination protein O</fullName>
    </alternativeName>
</protein>
<keyword evidence="3 7" id="KW-0227">DNA damage</keyword>
<dbReference type="RefSeq" id="WP_307633345.1">
    <property type="nucleotide sequence ID" value="NZ_JAPHEH010000001.1"/>
</dbReference>
<proteinExistence type="inferred from homology"/>
<organism evidence="9 10">
    <name type="scientific">Thiovibrio frasassiensis</name>
    <dbReference type="NCBI Taxonomy" id="2984131"/>
    <lineage>
        <taxon>Bacteria</taxon>
        <taxon>Pseudomonadati</taxon>
        <taxon>Thermodesulfobacteriota</taxon>
        <taxon>Desulfobulbia</taxon>
        <taxon>Desulfobulbales</taxon>
        <taxon>Thiovibrionaceae</taxon>
        <taxon>Thiovibrio</taxon>
    </lineage>
</organism>
<evidence type="ECO:0000313" key="9">
    <source>
        <dbReference type="EMBL" id="MDG4476377.1"/>
    </source>
</evidence>
<reference evidence="9" key="1">
    <citation type="journal article" date="2022" name="bioRxiv">
        <title>Thiovibrio frasassiensisgen. nov., sp. nov., an autotrophic, elemental sulfur disproportionating bacterium isolated from sulfidic karst sediment, and proposal of Thiovibrionaceae fam. nov.</title>
        <authorList>
            <person name="Aronson H."/>
            <person name="Thomas C."/>
            <person name="Bhattacharyya M."/>
            <person name="Eckstein S."/>
            <person name="Jensen S."/>
            <person name="Barco R."/>
            <person name="Macalady J."/>
            <person name="Amend J."/>
        </authorList>
    </citation>
    <scope>NUCLEOTIDE SEQUENCE</scope>
    <source>
        <strain evidence="9">RS19-109</strain>
    </source>
</reference>